<dbReference type="RefSeq" id="WP_017225269.1">
    <property type="nucleotide sequence ID" value="NZ_JARJLM010000484.1"/>
</dbReference>
<feature type="signal peptide" evidence="2">
    <location>
        <begin position="1"/>
        <end position="24"/>
    </location>
</feature>
<reference evidence="3 4" key="1">
    <citation type="submission" date="2023-03" db="EMBL/GenBank/DDBJ databases">
        <title>Draft assemblies of triclosan tolerant bacteria isolated from returned activated sludge.</title>
        <authorList>
            <person name="Van Hamelsveld S."/>
        </authorList>
    </citation>
    <scope>NUCLEOTIDE SEQUENCE [LARGE SCALE GENOMIC DNA]</scope>
    <source>
        <strain evidence="3 4">GW210010_S58</strain>
    </source>
</reference>
<dbReference type="Gene3D" id="3.10.450.160">
    <property type="entry name" value="inner membrane protein cigr"/>
    <property type="match status" value="1"/>
</dbReference>
<proteinExistence type="predicted"/>
<organism evidence="3 4">
    <name type="scientific">Cupriavidus basilensis</name>
    <dbReference type="NCBI Taxonomy" id="68895"/>
    <lineage>
        <taxon>Bacteria</taxon>
        <taxon>Pseudomonadati</taxon>
        <taxon>Pseudomonadota</taxon>
        <taxon>Betaproteobacteria</taxon>
        <taxon>Burkholderiales</taxon>
        <taxon>Burkholderiaceae</taxon>
        <taxon>Cupriavidus</taxon>
    </lineage>
</organism>
<dbReference type="Pfam" id="PF11776">
    <property type="entry name" value="RcnB"/>
    <property type="match status" value="1"/>
</dbReference>
<sequence length="143" mass="16037">MRKNQVITSLLLAACAFTSVAGHAQDRGPGGDYRGGPQMERDRDHGPDRDRGPGGPGYERDRGRGPMDHPAEFDRRADRPGPGRWHKGDRMPPEYRHRQYVVDNWRDYRLAPPPRGYNWVSVGGDYLLVAIGTGLVFNVVTGR</sequence>
<dbReference type="Proteomes" id="UP001216674">
    <property type="component" value="Unassembled WGS sequence"/>
</dbReference>
<evidence type="ECO:0000256" key="2">
    <source>
        <dbReference type="SAM" id="SignalP"/>
    </source>
</evidence>
<evidence type="ECO:0000313" key="4">
    <source>
        <dbReference type="Proteomes" id="UP001216674"/>
    </source>
</evidence>
<dbReference type="PROSITE" id="PS51257">
    <property type="entry name" value="PROKAR_LIPOPROTEIN"/>
    <property type="match status" value="1"/>
</dbReference>
<comment type="caution">
    <text evidence="3">The sequence shown here is derived from an EMBL/GenBank/DDBJ whole genome shotgun (WGS) entry which is preliminary data.</text>
</comment>
<feature type="compositionally biased region" description="Basic and acidic residues" evidence="1">
    <location>
        <begin position="39"/>
        <end position="93"/>
    </location>
</feature>
<name>A0ABT6AX33_9BURK</name>
<dbReference type="EMBL" id="JARJLM010000484">
    <property type="protein sequence ID" value="MDF3837175.1"/>
    <property type="molecule type" value="Genomic_DNA"/>
</dbReference>
<evidence type="ECO:0000256" key="1">
    <source>
        <dbReference type="SAM" id="MobiDB-lite"/>
    </source>
</evidence>
<dbReference type="InterPro" id="IPR024572">
    <property type="entry name" value="RcnB"/>
</dbReference>
<evidence type="ECO:0000313" key="3">
    <source>
        <dbReference type="EMBL" id="MDF3837175.1"/>
    </source>
</evidence>
<accession>A0ABT6AX33</accession>
<keyword evidence="2" id="KW-0732">Signal</keyword>
<feature type="chain" id="PRO_5045368850" evidence="2">
    <location>
        <begin position="25"/>
        <end position="143"/>
    </location>
</feature>
<gene>
    <name evidence="3" type="ORF">P3W85_30090</name>
</gene>
<protein>
    <submittedName>
        <fullName evidence="3">RcnB family protein</fullName>
    </submittedName>
</protein>
<feature type="region of interest" description="Disordered" evidence="1">
    <location>
        <begin position="22"/>
        <end position="93"/>
    </location>
</feature>
<keyword evidence="4" id="KW-1185">Reference proteome</keyword>